<dbReference type="Gene3D" id="2.30.110.10">
    <property type="entry name" value="Electron Transport, Fmn-binding Protein, Chain A"/>
    <property type="match status" value="1"/>
</dbReference>
<dbReference type="PANTHER" id="PTHR34071">
    <property type="entry name" value="5-NITROIMIDAZOLE ANTIBIOTICS RESISTANCE PROTEIN, NIMA-FAMILY-RELATED PROTEIN-RELATED"/>
    <property type="match status" value="1"/>
</dbReference>
<evidence type="ECO:0008006" key="2">
    <source>
        <dbReference type="Google" id="ProtNLM"/>
    </source>
</evidence>
<protein>
    <recommendedName>
        <fullName evidence="2">Pyridoxamine 5'-phosphate oxidase family protein</fullName>
    </recommendedName>
</protein>
<dbReference type="InterPro" id="IPR024747">
    <property type="entry name" value="Pyridox_Oxase-rel"/>
</dbReference>
<sequence length="230" mass="24309">MSQELPVDDATRIRREADRQVTDRAALDAILDEALVADVGVVRDGMPLVLPFACARDGDTLLLHGSTGSGLLRIGSGDAVCVSVTHVDGLVFARTTFDSSMRYRSAVVHGTATEVTGPDKAAALTVLSEHLFPGRTAEVREPTVKELAATLVLRVPLDRVSVKVAAGPPEVDPDDHEPRSVWAGIVPLSVVAGEPVPSPDVPVGVEVPESVHRTRARTIDAAVRTPAPDR</sequence>
<gene>
    <name evidence="1" type="ORF">AVDCRST_MAG47-1620</name>
</gene>
<dbReference type="SUPFAM" id="SSF50475">
    <property type="entry name" value="FMN-binding split barrel"/>
    <property type="match status" value="1"/>
</dbReference>
<name>A0A6J4N3N9_9ACTN</name>
<accession>A0A6J4N3N9</accession>
<organism evidence="1">
    <name type="scientific">uncultured Nocardioidaceae bacterium</name>
    <dbReference type="NCBI Taxonomy" id="253824"/>
    <lineage>
        <taxon>Bacteria</taxon>
        <taxon>Bacillati</taxon>
        <taxon>Actinomycetota</taxon>
        <taxon>Actinomycetes</taxon>
        <taxon>Propionibacteriales</taxon>
        <taxon>Nocardioidaceae</taxon>
        <taxon>environmental samples</taxon>
    </lineage>
</organism>
<dbReference type="PANTHER" id="PTHR34071:SF2">
    <property type="entry name" value="FLAVIN-NUCLEOTIDE-BINDING PROTEIN"/>
    <property type="match status" value="1"/>
</dbReference>
<proteinExistence type="predicted"/>
<dbReference type="AlphaFoldDB" id="A0A6J4N3N9"/>
<evidence type="ECO:0000313" key="1">
    <source>
        <dbReference type="EMBL" id="CAA9374094.1"/>
    </source>
</evidence>
<dbReference type="InterPro" id="IPR012349">
    <property type="entry name" value="Split_barrel_FMN-bd"/>
</dbReference>
<dbReference type="Pfam" id="PF12900">
    <property type="entry name" value="Pyridox_ox_2"/>
    <property type="match status" value="1"/>
</dbReference>
<reference evidence="1" key="1">
    <citation type="submission" date="2020-02" db="EMBL/GenBank/DDBJ databases">
        <authorList>
            <person name="Meier V. D."/>
        </authorList>
    </citation>
    <scope>NUCLEOTIDE SEQUENCE</scope>
    <source>
        <strain evidence="1">AVDCRST_MAG47</strain>
    </source>
</reference>
<dbReference type="EMBL" id="CADCUK010000108">
    <property type="protein sequence ID" value="CAA9374094.1"/>
    <property type="molecule type" value="Genomic_DNA"/>
</dbReference>